<dbReference type="PANTHER" id="PTHR34314">
    <property type="entry name" value="CRENARCHAEAL PROTEIN, PUTATIVE-RELATED"/>
    <property type="match status" value="1"/>
</dbReference>
<dbReference type="GeneID" id="59149578"/>
<dbReference type="Proteomes" id="UP000594121">
    <property type="component" value="Chromosome"/>
</dbReference>
<sequence>MASRKGFWTETLAFYVLESMGFELVSYRHRIVKDGVEVAEVDALARKSGELYAVEVKSGRISTTDIRQAVANAQLLGAKPLIVARGFSDKSAEVYARELGVEVVLLPDYLHFVSTEELLQLLEDALIRTIDRLLDRNIESLSEEELRVLREIASSRDADEACRRLGVDSRSFSQLLGSLREKGVISGGSFEKLRVQARIALILRRLVAT</sequence>
<dbReference type="InterPro" id="IPR011335">
    <property type="entry name" value="Restrct_endonuc-II-like"/>
</dbReference>
<dbReference type="EMBL" id="CP062310">
    <property type="protein sequence ID" value="QOJ78447.1"/>
    <property type="molecule type" value="Genomic_DNA"/>
</dbReference>
<dbReference type="KEGG" id="thel:IG193_06740"/>
<evidence type="ECO:0000313" key="2">
    <source>
        <dbReference type="Proteomes" id="UP000594121"/>
    </source>
</evidence>
<keyword evidence="1" id="KW-0378">Hydrolase</keyword>
<reference evidence="1 2" key="1">
    <citation type="submission" date="2020-10" db="EMBL/GenBank/DDBJ databases">
        <title>Thermofilum lucidum 3507LT sp. nov. a novel member of Thermofilaceae family isolated from Chile hot spring, and proposal of description order Thermofilales.</title>
        <authorList>
            <person name="Zayulina K.S."/>
            <person name="Elcheninov A.G."/>
            <person name="Toshchakov S.V."/>
            <person name="Kublanov I.V."/>
        </authorList>
    </citation>
    <scope>NUCLEOTIDE SEQUENCE [LARGE SCALE GENOMIC DNA]</scope>
    <source>
        <strain evidence="1 2">3507LT</strain>
    </source>
</reference>
<protein>
    <submittedName>
        <fullName evidence="1">Endonuclease</fullName>
    </submittedName>
</protein>
<name>A0A7L9FFJ4_9CREN</name>
<evidence type="ECO:0000313" key="1">
    <source>
        <dbReference type="EMBL" id="QOJ78447.1"/>
    </source>
</evidence>
<dbReference type="SUPFAM" id="SSF52980">
    <property type="entry name" value="Restriction endonuclease-like"/>
    <property type="match status" value="1"/>
</dbReference>
<keyword evidence="2" id="KW-1185">Reference proteome</keyword>
<accession>A0A7L9FFJ4</accession>
<keyword evidence="1" id="KW-0540">Nuclease</keyword>
<keyword evidence="1" id="KW-0255">Endonuclease</keyword>
<dbReference type="AlphaFoldDB" id="A0A7L9FFJ4"/>
<proteinExistence type="predicted"/>
<gene>
    <name evidence="1" type="ORF">IG193_06740</name>
</gene>
<organism evidence="1 2">
    <name type="scientific">Infirmifilum lucidum</name>
    <dbReference type="NCBI Taxonomy" id="2776706"/>
    <lineage>
        <taxon>Archaea</taxon>
        <taxon>Thermoproteota</taxon>
        <taxon>Thermoprotei</taxon>
        <taxon>Thermofilales</taxon>
        <taxon>Thermofilaceae</taxon>
        <taxon>Infirmifilum</taxon>
    </lineage>
</organism>
<dbReference type="InParanoid" id="A0A7L9FFJ4"/>
<dbReference type="RefSeq" id="WP_192818419.1">
    <property type="nucleotide sequence ID" value="NZ_CP062310.1"/>
</dbReference>
<dbReference type="GO" id="GO:0004519">
    <property type="term" value="F:endonuclease activity"/>
    <property type="evidence" value="ECO:0007669"/>
    <property type="project" value="UniProtKB-KW"/>
</dbReference>
<dbReference type="PANTHER" id="PTHR34314:SF6">
    <property type="entry name" value="DUF3782 DOMAIN-CONTAINING PROTEIN"/>
    <property type="match status" value="1"/>
</dbReference>